<organism evidence="7 8">
    <name type="scientific">Trifolium subterraneum</name>
    <name type="common">Subterranean clover</name>
    <dbReference type="NCBI Taxonomy" id="3900"/>
    <lineage>
        <taxon>Eukaryota</taxon>
        <taxon>Viridiplantae</taxon>
        <taxon>Streptophyta</taxon>
        <taxon>Embryophyta</taxon>
        <taxon>Tracheophyta</taxon>
        <taxon>Spermatophyta</taxon>
        <taxon>Magnoliopsida</taxon>
        <taxon>eudicotyledons</taxon>
        <taxon>Gunneridae</taxon>
        <taxon>Pentapetalae</taxon>
        <taxon>rosids</taxon>
        <taxon>fabids</taxon>
        <taxon>Fabales</taxon>
        <taxon>Fabaceae</taxon>
        <taxon>Papilionoideae</taxon>
        <taxon>50 kb inversion clade</taxon>
        <taxon>NPAAA clade</taxon>
        <taxon>Hologalegina</taxon>
        <taxon>IRL clade</taxon>
        <taxon>Trifolieae</taxon>
        <taxon>Trifolium</taxon>
    </lineage>
</organism>
<keyword evidence="2" id="KW-0479">Metal-binding</keyword>
<keyword evidence="5" id="KW-0238">DNA-binding</keyword>
<dbReference type="AlphaFoldDB" id="A0A2Z6LP84"/>
<dbReference type="Proteomes" id="UP000242715">
    <property type="component" value="Unassembled WGS sequence"/>
</dbReference>
<dbReference type="PANTHER" id="PTHR47165:SF4">
    <property type="entry name" value="OS03G0429900 PROTEIN"/>
    <property type="match status" value="1"/>
</dbReference>
<dbReference type="EMBL" id="DF973178">
    <property type="protein sequence ID" value="GAU18106.1"/>
    <property type="molecule type" value="Genomic_DNA"/>
</dbReference>
<dbReference type="Gene3D" id="2.40.50.140">
    <property type="entry name" value="Nucleic acid-binding proteins"/>
    <property type="match status" value="2"/>
</dbReference>
<evidence type="ECO:0000256" key="2">
    <source>
        <dbReference type="ARBA" id="ARBA00022723"/>
    </source>
</evidence>
<dbReference type="PANTHER" id="PTHR47165">
    <property type="entry name" value="OS03G0429900 PROTEIN"/>
    <property type="match status" value="1"/>
</dbReference>
<keyword evidence="3" id="KW-0863">Zinc-finger</keyword>
<protein>
    <recommendedName>
        <fullName evidence="6">Replication factor A C-terminal domain-containing protein</fullName>
    </recommendedName>
</protein>
<dbReference type="InterPro" id="IPR047192">
    <property type="entry name" value="Euk_RPA1_DBD_C"/>
</dbReference>
<evidence type="ECO:0000313" key="8">
    <source>
        <dbReference type="Proteomes" id="UP000242715"/>
    </source>
</evidence>
<evidence type="ECO:0000259" key="6">
    <source>
        <dbReference type="Pfam" id="PF08646"/>
    </source>
</evidence>
<reference evidence="8" key="1">
    <citation type="journal article" date="2017" name="Front. Plant Sci.">
        <title>Climate Clever Clovers: New Paradigm to Reduce the Environmental Footprint of Ruminants by Breeding Low Methanogenic Forages Utilizing Haplotype Variation.</title>
        <authorList>
            <person name="Kaur P."/>
            <person name="Appels R."/>
            <person name="Bayer P.E."/>
            <person name="Keeble-Gagnere G."/>
            <person name="Wang J."/>
            <person name="Hirakawa H."/>
            <person name="Shirasawa K."/>
            <person name="Vercoe P."/>
            <person name="Stefanova K."/>
            <person name="Durmic Z."/>
            <person name="Nichols P."/>
            <person name="Revell C."/>
            <person name="Isobe S.N."/>
            <person name="Edwards D."/>
            <person name="Erskine W."/>
        </authorList>
    </citation>
    <scope>NUCLEOTIDE SEQUENCE [LARGE SCALE GENOMIC DNA]</scope>
    <source>
        <strain evidence="8">cv. Daliak</strain>
    </source>
</reference>
<evidence type="ECO:0000313" key="7">
    <source>
        <dbReference type="EMBL" id="GAU18106.1"/>
    </source>
</evidence>
<evidence type="ECO:0000256" key="4">
    <source>
        <dbReference type="ARBA" id="ARBA00022833"/>
    </source>
</evidence>
<dbReference type="SUPFAM" id="SSF50249">
    <property type="entry name" value="Nucleic acid-binding proteins"/>
    <property type="match status" value="1"/>
</dbReference>
<dbReference type="CDD" id="cd04476">
    <property type="entry name" value="RPA1_DBD_C"/>
    <property type="match status" value="1"/>
</dbReference>
<dbReference type="Pfam" id="PF08646">
    <property type="entry name" value="Rep_fac-A_C"/>
    <property type="match status" value="1"/>
</dbReference>
<feature type="domain" description="Replication factor A C-terminal" evidence="6">
    <location>
        <begin position="143"/>
        <end position="257"/>
    </location>
</feature>
<dbReference type="InterPro" id="IPR013955">
    <property type="entry name" value="Rep_factor-A_C"/>
</dbReference>
<evidence type="ECO:0000256" key="5">
    <source>
        <dbReference type="ARBA" id="ARBA00023125"/>
    </source>
</evidence>
<keyword evidence="8" id="KW-1185">Reference proteome</keyword>
<dbReference type="GO" id="GO:0008270">
    <property type="term" value="F:zinc ion binding"/>
    <property type="evidence" value="ECO:0007669"/>
    <property type="project" value="UniProtKB-KW"/>
</dbReference>
<sequence length="388" mass="44120">MNLFSVVMNTGEYRTTRHDFKIDVMYDTTFERVSNDVIPRNLYTFTPPAQIFHDDFNRDFLVDVIGVLTGVGQEREYIRNNTKTKIVVIELDNNGIEANNASPTFVLSQLKDTYKVTFEDDMLSVAPRTTIANLRNCKEGSAYVILATVIDMVTAGDWWYNACVCNKKVYPADNMYYCEKCNRHVMSVTPRFCLKLRVRDETGITTCVLFDRDATLLLNKSAAELYESVNMRPASEVVPKEISDLFGRKMLLKLEIGRDNGSRFEPSYRVKRVTQDDFMVERFESSVESEGSGSDKVRGKMKVLDDGIGISGVAQDLYSKFAGAEMTNVLKVAENEEQKGEESIEIVDLSKDYQEFSPDMKRVCPFVDAESDMPGKHVLKKIIKVEKD</sequence>
<comment type="similarity">
    <text evidence="1">Belongs to the replication factor A protein 1 family.</text>
</comment>
<accession>A0A2Z6LP84</accession>
<name>A0A2Z6LP84_TRISU</name>
<dbReference type="GO" id="GO:0003677">
    <property type="term" value="F:DNA binding"/>
    <property type="evidence" value="ECO:0007669"/>
    <property type="project" value="UniProtKB-KW"/>
</dbReference>
<proteinExistence type="inferred from homology"/>
<dbReference type="InterPro" id="IPR012340">
    <property type="entry name" value="NA-bd_OB-fold"/>
</dbReference>
<dbReference type="OrthoDB" id="1040769at2759"/>
<evidence type="ECO:0000256" key="3">
    <source>
        <dbReference type="ARBA" id="ARBA00022771"/>
    </source>
</evidence>
<gene>
    <name evidence="7" type="ORF">TSUD_52170</name>
</gene>
<keyword evidence="4" id="KW-0862">Zinc</keyword>
<evidence type="ECO:0000256" key="1">
    <source>
        <dbReference type="ARBA" id="ARBA00005690"/>
    </source>
</evidence>